<protein>
    <submittedName>
        <fullName evidence="1">Cytoplasmic dynein 2 heavy chain 1-like protein</fullName>
    </submittedName>
</protein>
<name>A0A498NQ90_LABRO</name>
<dbReference type="EMBL" id="QBIY01011217">
    <property type="protein sequence ID" value="RXN34001.1"/>
    <property type="molecule type" value="Genomic_DNA"/>
</dbReference>
<evidence type="ECO:0000313" key="1">
    <source>
        <dbReference type="EMBL" id="RXN34001.1"/>
    </source>
</evidence>
<dbReference type="AlphaFoldDB" id="A0A498NQ90"/>
<gene>
    <name evidence="1" type="ORF">ROHU_004196</name>
</gene>
<comment type="caution">
    <text evidence="1">The sequence shown here is derived from an EMBL/GenBank/DDBJ whole genome shotgun (WGS) entry which is preliminary data.</text>
</comment>
<reference evidence="1 2" key="1">
    <citation type="submission" date="2018-03" db="EMBL/GenBank/DDBJ databases">
        <title>Draft genome sequence of Rohu Carp (Labeo rohita).</title>
        <authorList>
            <person name="Das P."/>
            <person name="Kushwaha B."/>
            <person name="Joshi C.G."/>
            <person name="Kumar D."/>
            <person name="Nagpure N.S."/>
            <person name="Sahoo L."/>
            <person name="Das S.P."/>
            <person name="Bit A."/>
            <person name="Patnaik S."/>
            <person name="Meher P.K."/>
            <person name="Jayasankar P."/>
            <person name="Koringa P.G."/>
            <person name="Patel N.V."/>
            <person name="Hinsu A.T."/>
            <person name="Kumar R."/>
            <person name="Pandey M."/>
            <person name="Agarwal S."/>
            <person name="Srivastava S."/>
            <person name="Singh M."/>
            <person name="Iquebal M.A."/>
            <person name="Jaiswal S."/>
            <person name="Angadi U.B."/>
            <person name="Kumar N."/>
            <person name="Raza M."/>
            <person name="Shah T.M."/>
            <person name="Rai A."/>
            <person name="Jena J.K."/>
        </authorList>
    </citation>
    <scope>NUCLEOTIDE SEQUENCE [LARGE SCALE GENOMIC DNA]</scope>
    <source>
        <strain evidence="1">DASCIFA01</strain>
        <tissue evidence="1">Testis</tissue>
    </source>
</reference>
<organism evidence="1 2">
    <name type="scientific">Labeo rohita</name>
    <name type="common">Indian major carp</name>
    <name type="synonym">Cyprinus rohita</name>
    <dbReference type="NCBI Taxonomy" id="84645"/>
    <lineage>
        <taxon>Eukaryota</taxon>
        <taxon>Metazoa</taxon>
        <taxon>Chordata</taxon>
        <taxon>Craniata</taxon>
        <taxon>Vertebrata</taxon>
        <taxon>Euteleostomi</taxon>
        <taxon>Actinopterygii</taxon>
        <taxon>Neopterygii</taxon>
        <taxon>Teleostei</taxon>
        <taxon>Ostariophysi</taxon>
        <taxon>Cypriniformes</taxon>
        <taxon>Cyprinidae</taxon>
        <taxon>Labeoninae</taxon>
        <taxon>Labeonini</taxon>
        <taxon>Labeo</taxon>
    </lineage>
</organism>
<proteinExistence type="predicted"/>
<evidence type="ECO:0000313" key="2">
    <source>
        <dbReference type="Proteomes" id="UP000290572"/>
    </source>
</evidence>
<dbReference type="Proteomes" id="UP000290572">
    <property type="component" value="Unassembled WGS sequence"/>
</dbReference>
<sequence>MIAELSKSAEFNAKEIKDCKSASSNLGKEVSKMAKENAELKEWVQEMERYKRRWNFKLRGLKEKTEERTRDKVLGIMAKINPQWSTKLENMVDSVHHVGKLETGRNRQVVIQFTMRHYRDEFWRLMKNSPVCKDLSISFAEHILPVDREARALLWLQIKQAREAGHRAYFRGPHGYINGKRISILSCPV</sequence>
<keyword evidence="2" id="KW-1185">Reference proteome</keyword>
<accession>A0A498NQ90</accession>